<protein>
    <submittedName>
        <fullName evidence="2">Uncharacterized protein</fullName>
    </submittedName>
</protein>
<comment type="caution">
    <text evidence="2">The sequence shown here is derived from an EMBL/GenBank/DDBJ whole genome shotgun (WGS) entry which is preliminary data.</text>
</comment>
<proteinExistence type="predicted"/>
<feature type="compositionally biased region" description="Basic and acidic residues" evidence="1">
    <location>
        <begin position="220"/>
        <end position="231"/>
    </location>
</feature>
<feature type="compositionally biased region" description="Polar residues" evidence="1">
    <location>
        <begin position="801"/>
        <end position="819"/>
    </location>
</feature>
<feature type="region of interest" description="Disordered" evidence="1">
    <location>
        <begin position="220"/>
        <end position="262"/>
    </location>
</feature>
<evidence type="ECO:0000313" key="2">
    <source>
        <dbReference type="EMBL" id="KAJ7363863.1"/>
    </source>
</evidence>
<dbReference type="AlphaFoldDB" id="A0AAD7F1R5"/>
<name>A0AAD7F1R5_9AGAR</name>
<reference evidence="2" key="1">
    <citation type="submission" date="2023-03" db="EMBL/GenBank/DDBJ databases">
        <title>Massive genome expansion in bonnet fungi (Mycena s.s.) driven by repeated elements and novel gene families across ecological guilds.</title>
        <authorList>
            <consortium name="Lawrence Berkeley National Laboratory"/>
            <person name="Harder C.B."/>
            <person name="Miyauchi S."/>
            <person name="Viragh M."/>
            <person name="Kuo A."/>
            <person name="Thoen E."/>
            <person name="Andreopoulos B."/>
            <person name="Lu D."/>
            <person name="Skrede I."/>
            <person name="Drula E."/>
            <person name="Henrissat B."/>
            <person name="Morin E."/>
            <person name="Kohler A."/>
            <person name="Barry K."/>
            <person name="LaButti K."/>
            <person name="Morin E."/>
            <person name="Salamov A."/>
            <person name="Lipzen A."/>
            <person name="Mereny Z."/>
            <person name="Hegedus B."/>
            <person name="Baldrian P."/>
            <person name="Stursova M."/>
            <person name="Weitz H."/>
            <person name="Taylor A."/>
            <person name="Grigoriev I.V."/>
            <person name="Nagy L.G."/>
            <person name="Martin F."/>
            <person name="Kauserud H."/>
        </authorList>
    </citation>
    <scope>NUCLEOTIDE SEQUENCE</scope>
    <source>
        <strain evidence="2">CBHHK002</strain>
    </source>
</reference>
<keyword evidence="3" id="KW-1185">Reference proteome</keyword>
<accession>A0AAD7F1R5</accession>
<organism evidence="2 3">
    <name type="scientific">Mycena albidolilacea</name>
    <dbReference type="NCBI Taxonomy" id="1033008"/>
    <lineage>
        <taxon>Eukaryota</taxon>
        <taxon>Fungi</taxon>
        <taxon>Dikarya</taxon>
        <taxon>Basidiomycota</taxon>
        <taxon>Agaricomycotina</taxon>
        <taxon>Agaricomycetes</taxon>
        <taxon>Agaricomycetidae</taxon>
        <taxon>Agaricales</taxon>
        <taxon>Marasmiineae</taxon>
        <taxon>Mycenaceae</taxon>
        <taxon>Mycena</taxon>
    </lineage>
</organism>
<evidence type="ECO:0000256" key="1">
    <source>
        <dbReference type="SAM" id="MobiDB-lite"/>
    </source>
</evidence>
<evidence type="ECO:0000313" key="3">
    <source>
        <dbReference type="Proteomes" id="UP001218218"/>
    </source>
</evidence>
<dbReference type="Proteomes" id="UP001218218">
    <property type="component" value="Unassembled WGS sequence"/>
</dbReference>
<feature type="region of interest" description="Disordered" evidence="1">
    <location>
        <begin position="800"/>
        <end position="827"/>
    </location>
</feature>
<gene>
    <name evidence="2" type="ORF">DFH08DRAFT_949495</name>
</gene>
<dbReference type="EMBL" id="JARIHO010000003">
    <property type="protein sequence ID" value="KAJ7363863.1"/>
    <property type="molecule type" value="Genomic_DNA"/>
</dbReference>
<sequence>MTSSRGSLPELLWNVAGTHPERRDYPALPAKRAQPTAGVRLQYIGEHPTLPAAHRTPFPIPFGMQDTHRPAPADTPVVPARTFYFPQEQDSKELSPGRGVAGAAISPPQILAAQVETPPQTTRAPGPVDPMRARLPVLARRLRLTRHRYTAGPKTRVVRVCVVGGRKSPDGDLSPRRSDRATPSARGARALFFHHHHHLRTTASIAVVWASTSSHLLSPDDHDLGHPEAPRASKNNQVRGATPSDRRCPSTLLRSHAPVGSTPMLADLTSTLRWTRRHARALGPADSTPSPATSRQHPLCLRYRAGGANSSANTSLQSVNAPRCQCARRAILRRTSHRKRVRAHSAIPKRGRHRSCPLVHRAARSPYATRDTPMGQLARCARAGWILLQHGAPPSISPMAWPGLLTSARSLFVLGASARAFASSACVPGSCATEWGALPACLAATSTRARALPWYRRCAYTYSGAVPTAEEGAAFQRATVGSCVRVPDAALLAAALVRAQASFAPRTQHRSFSVSAAASCFGAETSHLAQTLLTPLMLLASLKLLRPLRHLLALSPSQPPRLSIHAAPASPLALATAHLDLTSHLRPSLRLPPRQARTGTNATRAASVCVDADSHGCDMSGERAFLVERGSSASSHHPSRGPSHATCPQAPACICTFVCTSACPRACAAACAGARLCPLTPCAAGVHAELAVRPHLCYIVQRQHLSWALPPLAVRLRVQVHASTPTGRCCRSHLCPNASHAASATREFTLALGARVHLGAGDGAPHLVASGAPTQAARRTAPWISPATLHAQNDYAEFTSAAGSPTNNIDLSCQRQRSSPPKPEKAQRILPIQLRPDSRGAAPSSPAISPLPRSVKVLRCRGARRPPRFAAAPALNSQLRRSVDCIRPGAVCTAEEGAASQRATVPSTYRSRGRRSSCLAIARAFAPFARVLRGHTTPEHVLAGEPTRTTLSLTGGRHLRYRLGGSPTPSTGVSPRPFPMYYDTDVPLFMPCVRTTRHRPRLTSATARGLAHRPRSPAPTLGAFHSSRPLATPRCSHAAATLEPRVCLSYCSPNQRHPRPAFSACASSRYTPVLVPGVIHRYEPTRGSALTCPLARHIQGASTSSARLARPQPRLVALRKAPRCQCAHGAGSSARTPSTPSRRAAYGPHLREMEAAVGTALVGRAAKLSSKSGAPLSAHCELCPATARKHPALPVCAQGCSLCVQGCSLLALARALDPSRVHSQRAVFGSNALWPPDSCGFAIVHASTSDA</sequence>